<feature type="domain" description="Glycosyl hydrolase family 13 catalytic" evidence="2">
    <location>
        <begin position="144"/>
        <end position="494"/>
    </location>
</feature>
<dbReference type="GO" id="GO:0005975">
    <property type="term" value="P:carbohydrate metabolic process"/>
    <property type="evidence" value="ECO:0007669"/>
    <property type="project" value="InterPro"/>
</dbReference>
<dbReference type="Gene3D" id="2.60.40.10">
    <property type="entry name" value="Immunoglobulins"/>
    <property type="match status" value="1"/>
</dbReference>
<dbReference type="PANTHER" id="PTHR43002">
    <property type="entry name" value="GLYCOGEN DEBRANCHING ENZYME"/>
    <property type="match status" value="1"/>
</dbReference>
<comment type="similarity">
    <text evidence="1">Belongs to the glycosyl hydrolase 13 family.</text>
</comment>
<evidence type="ECO:0000313" key="6">
    <source>
        <dbReference type="Proteomes" id="UP000247523"/>
    </source>
</evidence>
<reference evidence="4 5" key="1">
    <citation type="journal article" date="2017" name="Genome Announc.">
        <title>Draft Genome Sequence of a Sporulating and Motile Strain of Lachnotalea glycerini Isolated from Water in Quebec City, Canada.</title>
        <authorList>
            <person name="Maheux A.F."/>
            <person name="Boudreau D.K."/>
            <person name="Berube E."/>
            <person name="Boissinot M."/>
            <person name="Raymond F."/>
            <person name="Brodeur S."/>
            <person name="Corbeil J."/>
            <person name="Isabel S."/>
            <person name="Omar R.F."/>
            <person name="Bergeron M.G."/>
        </authorList>
    </citation>
    <scope>NUCLEOTIDE SEQUENCE [LARGE SCALE GENOMIC DNA]</scope>
    <source>
        <strain evidence="4 5">CCRI-19302</strain>
    </source>
</reference>
<dbReference type="InterPro" id="IPR006047">
    <property type="entry name" value="GH13_cat_dom"/>
</dbReference>
<dbReference type="AlphaFoldDB" id="A0A255IK43"/>
<protein>
    <submittedName>
        <fullName evidence="4">Alpha-amylase</fullName>
    </submittedName>
    <submittedName>
        <fullName evidence="3">Glycogen operon protein</fullName>
    </submittedName>
</protein>
<dbReference type="InterPro" id="IPR013780">
    <property type="entry name" value="Glyco_hydro_b"/>
</dbReference>
<evidence type="ECO:0000313" key="3">
    <source>
        <dbReference type="EMBL" id="PXV89552.1"/>
    </source>
</evidence>
<evidence type="ECO:0000313" key="4">
    <source>
        <dbReference type="EMBL" id="RDY32270.1"/>
    </source>
</evidence>
<dbReference type="SUPFAM" id="SSF51445">
    <property type="entry name" value="(Trans)glycosidases"/>
    <property type="match status" value="1"/>
</dbReference>
<comment type="caution">
    <text evidence="4">The sequence shown here is derived from an EMBL/GenBank/DDBJ whole genome shotgun (WGS) entry which is preliminary data.</text>
</comment>
<dbReference type="Proteomes" id="UP000216411">
    <property type="component" value="Unassembled WGS sequence"/>
</dbReference>
<reference evidence="4" key="3">
    <citation type="submission" date="2018-07" db="EMBL/GenBank/DDBJ databases">
        <authorList>
            <person name="Quirk P.G."/>
            <person name="Krulwich T.A."/>
        </authorList>
    </citation>
    <scope>NUCLEOTIDE SEQUENCE</scope>
    <source>
        <strain evidence="4">CCRI-19302</strain>
    </source>
</reference>
<dbReference type="OrthoDB" id="9761875at2"/>
<dbReference type="EMBL" id="NOKA02000004">
    <property type="protein sequence ID" value="RDY32270.1"/>
    <property type="molecule type" value="Genomic_DNA"/>
</dbReference>
<dbReference type="EMBL" id="QICS01000006">
    <property type="protein sequence ID" value="PXV89552.1"/>
    <property type="molecule type" value="Genomic_DNA"/>
</dbReference>
<dbReference type="SMART" id="SM00642">
    <property type="entry name" value="Aamy"/>
    <property type="match status" value="1"/>
</dbReference>
<evidence type="ECO:0000259" key="2">
    <source>
        <dbReference type="SMART" id="SM00642"/>
    </source>
</evidence>
<evidence type="ECO:0000256" key="1">
    <source>
        <dbReference type="ARBA" id="ARBA00008061"/>
    </source>
</evidence>
<dbReference type="Gene3D" id="3.20.20.80">
    <property type="entry name" value="Glycosidases"/>
    <property type="match status" value="2"/>
</dbReference>
<name>A0A255IK43_9FIRM</name>
<dbReference type="Proteomes" id="UP000247523">
    <property type="component" value="Unassembled WGS sequence"/>
</dbReference>
<reference evidence="3 6" key="2">
    <citation type="submission" date="2018-05" db="EMBL/GenBank/DDBJ databases">
        <title>Genomic Encyclopedia of Type Strains, Phase IV (KMG-IV): sequencing the most valuable type-strain genomes for metagenomic binning, comparative biology and taxonomic classification.</title>
        <authorList>
            <person name="Goeker M."/>
        </authorList>
    </citation>
    <scope>NUCLEOTIDE SEQUENCE [LARGE SCALE GENOMIC DNA]</scope>
    <source>
        <strain evidence="3 6">DSM 28816</strain>
    </source>
</reference>
<accession>A0A255IK43</accession>
<dbReference type="SUPFAM" id="SSF81296">
    <property type="entry name" value="E set domains"/>
    <property type="match status" value="1"/>
</dbReference>
<dbReference type="RefSeq" id="WP_094376708.1">
    <property type="nucleotide sequence ID" value="NZ_NOKA02000004.1"/>
</dbReference>
<dbReference type="SUPFAM" id="SSF51011">
    <property type="entry name" value="Glycosyl hydrolase domain"/>
    <property type="match status" value="1"/>
</dbReference>
<dbReference type="InterPro" id="IPR014756">
    <property type="entry name" value="Ig_E-set"/>
</dbReference>
<dbReference type="InterPro" id="IPR013783">
    <property type="entry name" value="Ig-like_fold"/>
</dbReference>
<dbReference type="InterPro" id="IPR017853">
    <property type="entry name" value="GH"/>
</dbReference>
<dbReference type="Gene3D" id="2.60.40.1180">
    <property type="entry name" value="Golgi alpha-mannosidase II"/>
    <property type="match status" value="1"/>
</dbReference>
<dbReference type="Pfam" id="PF00128">
    <property type="entry name" value="Alpha-amylase"/>
    <property type="match status" value="1"/>
</dbReference>
<gene>
    <name evidence="3" type="ORF">C8E03_106204</name>
    <name evidence="4" type="ORF">CG710_004615</name>
</gene>
<sequence>MMTDSNERAKLKVNKGSTAALGVTMCNEGINFAIAVEDGVKCSLVIFQTGSKEAILTVDFKEEDKIGSIYSVLITNLQDSRYEYTYMLDHKNYLDPYARQVIGREVWGQAVEDAKVRAAVDFEEYDWEGDKPLRIPFYEAVMYSLHVRGFTMHSSCKVRKKGTFEGILEKLPYLKELGINQVELMPAYEFDEIIPRQDNRMEYKKFDSDRHYAINYWGYTRGNYFAPKASYAYGNNCVVAFKDMVKALHKNKIEVIMEFYFQENENQNMIIDCIRYWVEEYHIDGVHINSNAAPLTAIASLPRLSHTKIMAEHFEFDKIYGSGKFPKFKNLAIYHDGYLVDARRFLKGDEEQLEHIAYRMRRNPKQCGVINYIASHNGFNLMDLVSYNAKHNEENGENNRDGSNYNYSWNCGVEGQTRRKGIVELRKKQIKNALLMLLLSQGVPSILSGDEIANSQKGNNNPYCQDNDIAWLNWNGEKQHKDILNFTKMLIHFRKNHPILHYETELKIMDYLSCGYPDLSYHGEKAWYPDFENYNRQIGVMYCGQYAKTSKGKEDDYIYIAYNMHWIEHEFALPNLPMKKKWKVIIDTSKNTEDEQKTVYRNIKVNERSIVVLVGK</sequence>
<organism evidence="4 5">
    <name type="scientific">Lachnotalea glycerini</name>
    <dbReference type="NCBI Taxonomy" id="1763509"/>
    <lineage>
        <taxon>Bacteria</taxon>
        <taxon>Bacillati</taxon>
        <taxon>Bacillota</taxon>
        <taxon>Clostridia</taxon>
        <taxon>Lachnospirales</taxon>
        <taxon>Lachnospiraceae</taxon>
        <taxon>Lachnotalea</taxon>
    </lineage>
</organism>
<evidence type="ECO:0000313" key="5">
    <source>
        <dbReference type="Proteomes" id="UP000216411"/>
    </source>
</evidence>
<keyword evidence="5" id="KW-1185">Reference proteome</keyword>
<proteinExistence type="inferred from homology"/>